<evidence type="ECO:0000256" key="3">
    <source>
        <dbReference type="SAM" id="Coils"/>
    </source>
</evidence>
<accession>A0A0M3IQ30</accession>
<proteinExistence type="inferred from homology"/>
<dbReference type="GO" id="GO:0005794">
    <property type="term" value="C:Golgi apparatus"/>
    <property type="evidence" value="ECO:0007669"/>
    <property type="project" value="TreeGrafter"/>
</dbReference>
<comment type="similarity">
    <text evidence="1">Belongs to the BicD family.</text>
</comment>
<reference evidence="6" key="1">
    <citation type="submission" date="2017-02" db="UniProtKB">
        <authorList>
            <consortium name="WormBaseParasite"/>
        </authorList>
    </citation>
    <scope>IDENTIFICATION</scope>
</reference>
<dbReference type="GO" id="GO:0008093">
    <property type="term" value="F:cytoskeletal anchor activity"/>
    <property type="evidence" value="ECO:0007669"/>
    <property type="project" value="InterPro"/>
</dbReference>
<protein>
    <submittedName>
        <fullName evidence="6">Dynactin domain-containing protein</fullName>
    </submittedName>
</protein>
<dbReference type="GO" id="GO:0072393">
    <property type="term" value="P:microtubule anchoring at microtubule organizing center"/>
    <property type="evidence" value="ECO:0007669"/>
    <property type="project" value="TreeGrafter"/>
</dbReference>
<dbReference type="Pfam" id="PF09730">
    <property type="entry name" value="BicD"/>
    <property type="match status" value="1"/>
</dbReference>
<dbReference type="AlphaFoldDB" id="A0A0M3IQ30"/>
<sequence>MNREQEYVARITALELELKNTQQELDRYRSDLERLQTLHTNASETALDLDTQKKHLKEELRELKLREQRLLSDYSELEEENIGLQKQVSNLRSAQVEFEAMKMEVKRLLDETDQLQADKEEANKLTIVAQKHLESSFIAENNDFGKMPPKGADLFSEIHGDMHGRIAELEAKNDQLALSLKDAERDISFVVPVLKKLEVMSTPELDHSQLKQLCDDALTKIEQLTESTSKVGLGGKQLDILKADLRTAILAAGANNAKVAAAQDLMIAVADFLYRLYHQLVSTHGLGADKNAAEVMKKLRQFAKDNAESEEMAQCNDLMIAVADFLYRLYHQLVSTHGLGADKNAAEVMKKLRQFAKDNAESEEMAQSVDEGVESGTETESGRSPRIMLNLQRHVISANFAKAMNEQLGGDRVEDIVTESDLRERIVPADSDVFKVSDCLTELSKIVRRTVENALNARVENEDQQELTLQNMKLRSLLATKR</sequence>
<dbReference type="GO" id="GO:0070840">
    <property type="term" value="F:dynein complex binding"/>
    <property type="evidence" value="ECO:0007669"/>
    <property type="project" value="InterPro"/>
</dbReference>
<name>A0A0M3IQ30_ASCLU</name>
<dbReference type="GO" id="GO:0005829">
    <property type="term" value="C:cytosol"/>
    <property type="evidence" value="ECO:0007669"/>
    <property type="project" value="TreeGrafter"/>
</dbReference>
<dbReference type="Proteomes" id="UP000036681">
    <property type="component" value="Unplaced"/>
</dbReference>
<dbReference type="PANTHER" id="PTHR31233:SF6">
    <property type="entry name" value="PROTEIN BICAUDAL D"/>
    <property type="match status" value="1"/>
</dbReference>
<feature type="coiled-coil region" evidence="3">
    <location>
        <begin position="166"/>
        <end position="227"/>
    </location>
</feature>
<dbReference type="WBParaSite" id="ALUE_0002085801-mRNA-1">
    <property type="protein sequence ID" value="ALUE_0002085801-mRNA-1"/>
    <property type="gene ID" value="ALUE_0002085801"/>
</dbReference>
<dbReference type="PANTHER" id="PTHR31233">
    <property type="entry name" value="BICAUDAL D FAMILY MEMBER"/>
    <property type="match status" value="1"/>
</dbReference>
<feature type="region of interest" description="Disordered" evidence="4">
    <location>
        <begin position="359"/>
        <end position="383"/>
    </location>
</feature>
<keyword evidence="2 3" id="KW-0175">Coiled coil</keyword>
<keyword evidence="5" id="KW-1185">Reference proteome</keyword>
<evidence type="ECO:0000256" key="4">
    <source>
        <dbReference type="SAM" id="MobiDB-lite"/>
    </source>
</evidence>
<evidence type="ECO:0000313" key="6">
    <source>
        <dbReference type="WBParaSite" id="ALUE_0002085801-mRNA-1"/>
    </source>
</evidence>
<evidence type="ECO:0000313" key="5">
    <source>
        <dbReference type="Proteomes" id="UP000036681"/>
    </source>
</evidence>
<dbReference type="InterPro" id="IPR018477">
    <property type="entry name" value="BICD"/>
</dbReference>
<feature type="coiled-coil region" evidence="3">
    <location>
        <begin position="4"/>
        <end position="125"/>
    </location>
</feature>
<dbReference type="GO" id="GO:0070507">
    <property type="term" value="P:regulation of microtubule cytoskeleton organization"/>
    <property type="evidence" value="ECO:0007669"/>
    <property type="project" value="TreeGrafter"/>
</dbReference>
<dbReference type="GO" id="GO:0034452">
    <property type="term" value="F:dynactin binding"/>
    <property type="evidence" value="ECO:0007669"/>
    <property type="project" value="TreeGrafter"/>
</dbReference>
<evidence type="ECO:0000256" key="1">
    <source>
        <dbReference type="ARBA" id="ARBA00010061"/>
    </source>
</evidence>
<organism evidence="5 6">
    <name type="scientific">Ascaris lumbricoides</name>
    <name type="common">Giant roundworm</name>
    <dbReference type="NCBI Taxonomy" id="6252"/>
    <lineage>
        <taxon>Eukaryota</taxon>
        <taxon>Metazoa</taxon>
        <taxon>Ecdysozoa</taxon>
        <taxon>Nematoda</taxon>
        <taxon>Chromadorea</taxon>
        <taxon>Rhabditida</taxon>
        <taxon>Spirurina</taxon>
        <taxon>Ascaridomorpha</taxon>
        <taxon>Ascaridoidea</taxon>
        <taxon>Ascarididae</taxon>
        <taxon>Ascaris</taxon>
    </lineage>
</organism>
<evidence type="ECO:0000256" key="2">
    <source>
        <dbReference type="ARBA" id="ARBA00023054"/>
    </source>
</evidence>